<dbReference type="PANTHER" id="PTHR19282">
    <property type="entry name" value="TETRASPANIN"/>
    <property type="match status" value="1"/>
</dbReference>
<protein>
    <recommendedName>
        <fullName evidence="8">Tetraspanin</fullName>
    </recommendedName>
</protein>
<reference evidence="6" key="1">
    <citation type="submission" date="2024-06" db="EMBL/GenBank/DDBJ databases">
        <authorList>
            <person name="Liu X."/>
            <person name="Lenzi L."/>
            <person name="Haldenby T S."/>
            <person name="Uol C."/>
        </authorList>
    </citation>
    <scope>NUCLEOTIDE SEQUENCE</scope>
</reference>
<dbReference type="SUPFAM" id="SSF48652">
    <property type="entry name" value="Tetraspanin"/>
    <property type="match status" value="1"/>
</dbReference>
<evidence type="ECO:0000256" key="4">
    <source>
        <dbReference type="ARBA" id="ARBA00023136"/>
    </source>
</evidence>
<evidence type="ECO:0000256" key="1">
    <source>
        <dbReference type="ARBA" id="ARBA00004141"/>
    </source>
</evidence>
<gene>
    <name evidence="6" type="ORF">CDAUBV1_LOCUS11237</name>
</gene>
<evidence type="ECO:0000256" key="5">
    <source>
        <dbReference type="SAM" id="Phobius"/>
    </source>
</evidence>
<evidence type="ECO:0000256" key="3">
    <source>
        <dbReference type="ARBA" id="ARBA00022989"/>
    </source>
</evidence>
<dbReference type="Proteomes" id="UP001497525">
    <property type="component" value="Unassembled WGS sequence"/>
</dbReference>
<dbReference type="GO" id="GO:0005886">
    <property type="term" value="C:plasma membrane"/>
    <property type="evidence" value="ECO:0007669"/>
    <property type="project" value="TreeGrafter"/>
</dbReference>
<accession>A0AAV2TKI4</accession>
<dbReference type="InterPro" id="IPR018499">
    <property type="entry name" value="Tetraspanin/Peripherin"/>
</dbReference>
<evidence type="ECO:0008006" key="8">
    <source>
        <dbReference type="Google" id="ProtNLM"/>
    </source>
</evidence>
<feature type="transmembrane region" description="Helical" evidence="5">
    <location>
        <begin position="251"/>
        <end position="272"/>
    </location>
</feature>
<dbReference type="InterPro" id="IPR008952">
    <property type="entry name" value="Tetraspanin_EC2_sf"/>
</dbReference>
<feature type="transmembrane region" description="Helical" evidence="5">
    <location>
        <begin position="103"/>
        <end position="128"/>
    </location>
</feature>
<comment type="caution">
    <text evidence="6">The sequence shown here is derived from an EMBL/GenBank/DDBJ whole genome shotgun (WGS) entry which is preliminary data.</text>
</comment>
<dbReference type="Pfam" id="PF00335">
    <property type="entry name" value="Tetraspanin"/>
    <property type="match status" value="1"/>
</dbReference>
<feature type="transmembrane region" description="Helical" evidence="5">
    <location>
        <begin position="12"/>
        <end position="31"/>
    </location>
</feature>
<keyword evidence="3 5" id="KW-1133">Transmembrane helix</keyword>
<dbReference type="EMBL" id="CAXLJL010000367">
    <property type="protein sequence ID" value="CAL5136951.1"/>
    <property type="molecule type" value="Genomic_DNA"/>
</dbReference>
<proteinExistence type="predicted"/>
<organism evidence="6 7">
    <name type="scientific">Calicophoron daubneyi</name>
    <name type="common">Rumen fluke</name>
    <name type="synonym">Paramphistomum daubneyi</name>
    <dbReference type="NCBI Taxonomy" id="300641"/>
    <lineage>
        <taxon>Eukaryota</taxon>
        <taxon>Metazoa</taxon>
        <taxon>Spiralia</taxon>
        <taxon>Lophotrochozoa</taxon>
        <taxon>Platyhelminthes</taxon>
        <taxon>Trematoda</taxon>
        <taxon>Digenea</taxon>
        <taxon>Plagiorchiida</taxon>
        <taxon>Pronocephalata</taxon>
        <taxon>Paramphistomoidea</taxon>
        <taxon>Paramphistomidae</taxon>
        <taxon>Calicophoron</taxon>
    </lineage>
</organism>
<evidence type="ECO:0000256" key="2">
    <source>
        <dbReference type="ARBA" id="ARBA00022692"/>
    </source>
</evidence>
<feature type="transmembrane region" description="Helical" evidence="5">
    <location>
        <begin position="71"/>
        <end position="97"/>
    </location>
</feature>
<evidence type="ECO:0000313" key="6">
    <source>
        <dbReference type="EMBL" id="CAL5136951.1"/>
    </source>
</evidence>
<comment type="subcellular location">
    <subcellularLocation>
        <location evidence="1">Membrane</location>
        <topology evidence="1">Multi-pass membrane protein</topology>
    </subcellularLocation>
</comment>
<sequence length="276" mass="30752">MCHKLTCLLLCVFNAVVLVIGLAALIAGAILKWNKSLFQKILDKYVEELVQKVNLDLREVADQVIGKVQDVAGLISTALLVFGIVMVAIAILAFVGACCHIKLILILYAVIIGALIVIHVIYLAVYFANRDIILKYPMKAFEDMVYNYQSMSSGDRDSLVLGALMQYYNCCGYYNGSDFNTPNSHFTHKEEYENHTIDVQYPVPCCDVLGGWNDPQTCPVTFTESNSNIEVGCKDEFRHDLQRLIDLISKVSVLILIFNAVVFVLAILNIVLPDCC</sequence>
<keyword evidence="4 5" id="KW-0472">Membrane</keyword>
<dbReference type="PANTHER" id="PTHR19282:SF544">
    <property type="entry name" value="TETRASPANIN"/>
    <property type="match status" value="1"/>
</dbReference>
<evidence type="ECO:0000313" key="7">
    <source>
        <dbReference type="Proteomes" id="UP001497525"/>
    </source>
</evidence>
<dbReference type="AlphaFoldDB" id="A0AAV2TKI4"/>
<keyword evidence="2 5" id="KW-0812">Transmembrane</keyword>
<name>A0AAV2TKI4_CALDB</name>